<name>A0A6A6W5I5_9PEZI</name>
<dbReference type="EC" id="2.7.1.172" evidence="1"/>
<dbReference type="PANTHER" id="PTHR12149">
    <property type="entry name" value="FRUCTOSAMINE 3 KINASE-RELATED PROTEIN"/>
    <property type="match status" value="1"/>
</dbReference>
<accession>A0A6A6W5I5</accession>
<keyword evidence="3 4" id="KW-0418">Kinase</keyword>
<gene>
    <name evidence="4" type="ORF">EJ05DRAFT_476687</name>
</gene>
<dbReference type="FunFam" id="3.90.1200.10:FF:000018">
    <property type="entry name" value="Fructosamine-3-kinase, putative"/>
    <property type="match status" value="1"/>
</dbReference>
<dbReference type="InterPro" id="IPR016477">
    <property type="entry name" value="Fructo-/Ketosamine-3-kinase"/>
</dbReference>
<dbReference type="RefSeq" id="XP_033599880.1">
    <property type="nucleotide sequence ID" value="XM_033744090.1"/>
</dbReference>
<dbReference type="InterPro" id="IPR011009">
    <property type="entry name" value="Kinase-like_dom_sf"/>
</dbReference>
<dbReference type="Pfam" id="PF03881">
    <property type="entry name" value="Fructosamin_kin"/>
    <property type="match status" value="1"/>
</dbReference>
<evidence type="ECO:0000313" key="4">
    <source>
        <dbReference type="EMBL" id="KAF2757429.1"/>
    </source>
</evidence>
<dbReference type="OrthoDB" id="5772781at2759"/>
<proteinExistence type="inferred from homology"/>
<dbReference type="GO" id="GO:0016301">
    <property type="term" value="F:kinase activity"/>
    <property type="evidence" value="ECO:0007669"/>
    <property type="project" value="UniProtKB-UniRule"/>
</dbReference>
<comment type="similarity">
    <text evidence="3">Belongs to the fructosamine kinase family.</text>
</comment>
<sequence>MRPDPAVLEVLSLSEGNVTVEDHGGGGGSSSASTSKIISKQDDGTKLEYFMKTGSGKDAEIMFQGEHASLNAINAVVPSLCPKSHGSGPFSSDANTFFLVTDFLNLSARSNLSADDEPASLAEKLAQLHTTPAPIPDGYDSPMFGFPVPTCCGDTPQDNTFNASWADFYANSRLRFILERAESANGVDDELRRMLETVASIVVPRLIGDEHLNGGRGVTPVVVHGDLWSGNAGRGRIGDDDVVQEVVYDPSACYAHSEYELGIMKMFGGFGDVFLREYHRACAKTEPVGEYEDRVELYGLYHHLNHYALFGGGYKAGAKAIMKRLIRTYVHDKA</sequence>
<keyword evidence="3" id="KW-0808">Transferase</keyword>
<dbReference type="AlphaFoldDB" id="A0A6A6W5I5"/>
<evidence type="ECO:0000256" key="3">
    <source>
        <dbReference type="PIRNR" id="PIRNR006221"/>
    </source>
</evidence>
<keyword evidence="5" id="KW-1185">Reference proteome</keyword>
<dbReference type="Proteomes" id="UP000799437">
    <property type="component" value="Unassembled WGS sequence"/>
</dbReference>
<protein>
    <recommendedName>
        <fullName evidence="1">protein-ribulosamine 3-kinase</fullName>
        <ecNumber evidence="1">2.7.1.172</ecNumber>
    </recommendedName>
</protein>
<dbReference type="PANTHER" id="PTHR12149:SF8">
    <property type="entry name" value="PROTEIN-RIBULOSAMINE 3-KINASE"/>
    <property type="match status" value="1"/>
</dbReference>
<dbReference type="GO" id="GO:0102193">
    <property type="term" value="F:protein-ribulosamine 3-kinase activity"/>
    <property type="evidence" value="ECO:0007669"/>
    <property type="project" value="UniProtKB-EC"/>
</dbReference>
<dbReference type="EMBL" id="ML996573">
    <property type="protein sequence ID" value="KAF2757429.1"/>
    <property type="molecule type" value="Genomic_DNA"/>
</dbReference>
<dbReference type="SUPFAM" id="SSF56112">
    <property type="entry name" value="Protein kinase-like (PK-like)"/>
    <property type="match status" value="1"/>
</dbReference>
<dbReference type="GeneID" id="54485144"/>
<organism evidence="4 5">
    <name type="scientific">Pseudovirgaria hyperparasitica</name>
    <dbReference type="NCBI Taxonomy" id="470096"/>
    <lineage>
        <taxon>Eukaryota</taxon>
        <taxon>Fungi</taxon>
        <taxon>Dikarya</taxon>
        <taxon>Ascomycota</taxon>
        <taxon>Pezizomycotina</taxon>
        <taxon>Dothideomycetes</taxon>
        <taxon>Dothideomycetes incertae sedis</taxon>
        <taxon>Acrospermales</taxon>
        <taxon>Acrospermaceae</taxon>
        <taxon>Pseudovirgaria</taxon>
    </lineage>
</organism>
<evidence type="ECO:0000256" key="2">
    <source>
        <dbReference type="ARBA" id="ARBA00048655"/>
    </source>
</evidence>
<dbReference type="PIRSF" id="PIRSF006221">
    <property type="entry name" value="Ketosamine-3-kinase"/>
    <property type="match status" value="1"/>
</dbReference>
<dbReference type="Gene3D" id="3.90.1200.10">
    <property type="match status" value="1"/>
</dbReference>
<comment type="catalytic activity">
    <reaction evidence="2">
        <text>N(6)-D-ribulosyl-L-lysyl-[protein] + ATP = N(6)-(3-O-phospho-D-ribulosyl)-L-lysyl-[protein] + ADP + H(+)</text>
        <dbReference type="Rhea" id="RHEA:48432"/>
        <dbReference type="Rhea" id="RHEA-COMP:12103"/>
        <dbReference type="Rhea" id="RHEA-COMP:12104"/>
        <dbReference type="ChEBI" id="CHEBI:15378"/>
        <dbReference type="ChEBI" id="CHEBI:30616"/>
        <dbReference type="ChEBI" id="CHEBI:90418"/>
        <dbReference type="ChEBI" id="CHEBI:90420"/>
        <dbReference type="ChEBI" id="CHEBI:456216"/>
        <dbReference type="EC" id="2.7.1.172"/>
    </reaction>
    <physiologicalReaction direction="left-to-right" evidence="2">
        <dbReference type="Rhea" id="RHEA:48433"/>
    </physiologicalReaction>
</comment>
<reference evidence="4" key="1">
    <citation type="journal article" date="2020" name="Stud. Mycol.">
        <title>101 Dothideomycetes genomes: a test case for predicting lifestyles and emergence of pathogens.</title>
        <authorList>
            <person name="Haridas S."/>
            <person name="Albert R."/>
            <person name="Binder M."/>
            <person name="Bloem J."/>
            <person name="Labutti K."/>
            <person name="Salamov A."/>
            <person name="Andreopoulos B."/>
            <person name="Baker S."/>
            <person name="Barry K."/>
            <person name="Bills G."/>
            <person name="Bluhm B."/>
            <person name="Cannon C."/>
            <person name="Castanera R."/>
            <person name="Culley D."/>
            <person name="Daum C."/>
            <person name="Ezra D."/>
            <person name="Gonzalez J."/>
            <person name="Henrissat B."/>
            <person name="Kuo A."/>
            <person name="Liang C."/>
            <person name="Lipzen A."/>
            <person name="Lutzoni F."/>
            <person name="Magnuson J."/>
            <person name="Mondo S."/>
            <person name="Nolan M."/>
            <person name="Ohm R."/>
            <person name="Pangilinan J."/>
            <person name="Park H.-J."/>
            <person name="Ramirez L."/>
            <person name="Alfaro M."/>
            <person name="Sun H."/>
            <person name="Tritt A."/>
            <person name="Yoshinaga Y."/>
            <person name="Zwiers L.-H."/>
            <person name="Turgeon B."/>
            <person name="Goodwin S."/>
            <person name="Spatafora J."/>
            <person name="Crous P."/>
            <person name="Grigoriev I."/>
        </authorList>
    </citation>
    <scope>NUCLEOTIDE SEQUENCE</scope>
    <source>
        <strain evidence="4">CBS 121739</strain>
    </source>
</reference>
<evidence type="ECO:0000256" key="1">
    <source>
        <dbReference type="ARBA" id="ARBA00011961"/>
    </source>
</evidence>
<evidence type="ECO:0000313" key="5">
    <source>
        <dbReference type="Proteomes" id="UP000799437"/>
    </source>
</evidence>